<organism evidence="3 4">
    <name type="scientific">Bifidobacterium callitrichos</name>
    <dbReference type="NCBI Taxonomy" id="762209"/>
    <lineage>
        <taxon>Bacteria</taxon>
        <taxon>Bacillati</taxon>
        <taxon>Actinomycetota</taxon>
        <taxon>Actinomycetes</taxon>
        <taxon>Bifidobacteriales</taxon>
        <taxon>Bifidobacteriaceae</taxon>
        <taxon>Bifidobacterium</taxon>
    </lineage>
</organism>
<dbReference type="Gene3D" id="3.40.50.300">
    <property type="entry name" value="P-loop containing nucleotide triphosphate hydrolases"/>
    <property type="match status" value="1"/>
</dbReference>
<dbReference type="SUPFAM" id="SSF52980">
    <property type="entry name" value="Restriction endonuclease-like"/>
    <property type="match status" value="1"/>
</dbReference>
<reference evidence="3 4" key="2">
    <citation type="submission" date="2018-03" db="EMBL/GenBank/DDBJ databases">
        <title>The comparative genomics of Bifidobacterium callitrichos reflects dietary carbohydrate utilization within the common marmoset gut.</title>
        <authorList>
            <person name="Rani A."/>
        </authorList>
    </citation>
    <scope>NUCLEOTIDE SEQUENCE [LARGE SCALE GENOMIC DNA]</scope>
    <source>
        <strain evidence="3 4">UMA51805</strain>
    </source>
</reference>
<evidence type="ECO:0000259" key="2">
    <source>
        <dbReference type="Pfam" id="PF13635"/>
    </source>
</evidence>
<dbReference type="SUPFAM" id="SSF52540">
    <property type="entry name" value="P-loop containing nucleoside triphosphate hydrolases"/>
    <property type="match status" value="1"/>
</dbReference>
<feature type="domain" description="AAA" evidence="1">
    <location>
        <begin position="18"/>
        <end position="152"/>
    </location>
</feature>
<name>A0A2T3G7J6_9BIFI</name>
<dbReference type="Pfam" id="PF13635">
    <property type="entry name" value="DUF4143"/>
    <property type="match status" value="1"/>
</dbReference>
<evidence type="ECO:0000313" key="3">
    <source>
        <dbReference type="EMBL" id="PST45456.1"/>
    </source>
</evidence>
<protein>
    <submittedName>
        <fullName evidence="3">ATPase</fullName>
    </submittedName>
</protein>
<evidence type="ECO:0000313" key="4">
    <source>
        <dbReference type="Proteomes" id="UP000240228"/>
    </source>
</evidence>
<dbReference type="InterPro" id="IPR027417">
    <property type="entry name" value="P-loop_NTPase"/>
</dbReference>
<dbReference type="PANTHER" id="PTHR33295:SF7">
    <property type="entry name" value="ATPASE"/>
    <property type="match status" value="1"/>
</dbReference>
<dbReference type="EMBL" id="NWTX01000036">
    <property type="protein sequence ID" value="PST45456.1"/>
    <property type="molecule type" value="Genomic_DNA"/>
</dbReference>
<keyword evidence="4" id="KW-1185">Reference proteome</keyword>
<proteinExistence type="predicted"/>
<feature type="domain" description="DUF4143" evidence="2">
    <location>
        <begin position="226"/>
        <end position="385"/>
    </location>
</feature>
<dbReference type="InterPro" id="IPR041682">
    <property type="entry name" value="AAA_14"/>
</dbReference>
<comment type="caution">
    <text evidence="3">The sequence shown here is derived from an EMBL/GenBank/DDBJ whole genome shotgun (WGS) entry which is preliminary data.</text>
</comment>
<dbReference type="AlphaFoldDB" id="A0A2T3G7J6"/>
<dbReference type="InterPro" id="IPR011335">
    <property type="entry name" value="Restrct_endonuc-II-like"/>
</dbReference>
<gene>
    <name evidence="3" type="ORF">CPA40_11000</name>
</gene>
<evidence type="ECO:0000259" key="1">
    <source>
        <dbReference type="Pfam" id="PF13173"/>
    </source>
</evidence>
<reference evidence="4" key="1">
    <citation type="submission" date="2017-09" db="EMBL/GenBank/DDBJ databases">
        <authorList>
            <person name="Sela D.A."/>
            <person name="Albert K."/>
        </authorList>
    </citation>
    <scope>NUCLEOTIDE SEQUENCE [LARGE SCALE GENOMIC DNA]</scope>
    <source>
        <strain evidence="4">UMA51805</strain>
    </source>
</reference>
<sequence length="467" mass="52662">MLKRKAWDVLTTWKNSRNRKALMLTGARQIGKTTLVREFAKNHYRHFAELNFLTDEHAAGIFAGSLDAETIIANLTAYLRTRLEPGSTLILLDEIQECPRARTAIKFLVEDGRFDYIETGSLLGVRVNDVPSYPVGFEEHHRMFPMDFEEFCWANGVQSDTIDMLREHFTDRIPVNDAVHATMNRLFNVYMVVGGLPEIVQRYVDTHDIAQVSDLQHDILDLYRLDIAKYAETSDRTKIRAIFDAIPSQLDDHNRRFVLASINRNARQNRYANSFLWLSDAGVALPCYNVQSPVAPLAANEKRSLLKLFMGDTGLLCSAAMGNAQFALLQGDLEVNLGSITENIVAQELTAQGFTPHYFDSKRYGEVDFVVQSGSRIIPVEVKSGNDWTRHKALDNMLRVEVWNLGQAYVLCKGNIAQNGPVTYLPLYMAMFLRPERLPEAMPFTVDLSALHASPPTGAGQNASERM</sequence>
<dbReference type="Proteomes" id="UP000240228">
    <property type="component" value="Unassembled WGS sequence"/>
</dbReference>
<dbReference type="PANTHER" id="PTHR33295">
    <property type="entry name" value="ATPASE"/>
    <property type="match status" value="1"/>
</dbReference>
<dbReference type="RefSeq" id="WP_107044936.1">
    <property type="nucleotide sequence ID" value="NZ_NWTX01000036.1"/>
</dbReference>
<accession>A0A2T3G7J6</accession>
<dbReference type="InterPro" id="IPR025420">
    <property type="entry name" value="DUF4143"/>
</dbReference>
<dbReference type="Pfam" id="PF13173">
    <property type="entry name" value="AAA_14"/>
    <property type="match status" value="1"/>
</dbReference>